<gene>
    <name evidence="2" type="ORF">CWM47_11755</name>
</gene>
<dbReference type="InterPro" id="IPR011059">
    <property type="entry name" value="Metal-dep_hydrolase_composite"/>
</dbReference>
<dbReference type="Gene3D" id="2.30.40.10">
    <property type="entry name" value="Urease, subunit C, domain 1"/>
    <property type="match status" value="1"/>
</dbReference>
<dbReference type="Pfam" id="PF01979">
    <property type="entry name" value="Amidohydro_1"/>
    <property type="match status" value="1"/>
</dbReference>
<dbReference type="PANTHER" id="PTHR43135:SF3">
    <property type="entry name" value="ALPHA-D-RIBOSE 1-METHYLPHOSPHONATE 5-TRIPHOSPHATE DIPHOSPHATASE"/>
    <property type="match status" value="1"/>
</dbReference>
<dbReference type="Proteomes" id="UP000232883">
    <property type="component" value="Chromosome"/>
</dbReference>
<dbReference type="Gene3D" id="3.20.20.140">
    <property type="entry name" value="Metal-dependent hydrolases"/>
    <property type="match status" value="1"/>
</dbReference>
<dbReference type="SUPFAM" id="SSF51338">
    <property type="entry name" value="Composite domain of metallo-dependent hydrolases"/>
    <property type="match status" value="1"/>
</dbReference>
<organism evidence="2 3">
    <name type="scientific">Spirosoma pollinicola</name>
    <dbReference type="NCBI Taxonomy" id="2057025"/>
    <lineage>
        <taxon>Bacteria</taxon>
        <taxon>Pseudomonadati</taxon>
        <taxon>Bacteroidota</taxon>
        <taxon>Cytophagia</taxon>
        <taxon>Cytophagales</taxon>
        <taxon>Cytophagaceae</taxon>
        <taxon>Spirosoma</taxon>
    </lineage>
</organism>
<dbReference type="OrthoDB" id="9797498at2"/>
<dbReference type="EMBL" id="CP025096">
    <property type="protein sequence ID" value="AUD02441.1"/>
    <property type="molecule type" value="Genomic_DNA"/>
</dbReference>
<evidence type="ECO:0000259" key="1">
    <source>
        <dbReference type="Pfam" id="PF01979"/>
    </source>
</evidence>
<dbReference type="GO" id="GO:0016810">
    <property type="term" value="F:hydrolase activity, acting on carbon-nitrogen (but not peptide) bonds"/>
    <property type="evidence" value="ECO:0007669"/>
    <property type="project" value="InterPro"/>
</dbReference>
<dbReference type="InterPro" id="IPR057744">
    <property type="entry name" value="OTAase-like"/>
</dbReference>
<evidence type="ECO:0000313" key="2">
    <source>
        <dbReference type="EMBL" id="AUD02441.1"/>
    </source>
</evidence>
<dbReference type="SUPFAM" id="SSF51556">
    <property type="entry name" value="Metallo-dependent hydrolases"/>
    <property type="match status" value="1"/>
</dbReference>
<protein>
    <submittedName>
        <fullName evidence="2">Amidohydrolase</fullName>
    </submittedName>
</protein>
<dbReference type="InterPro" id="IPR051781">
    <property type="entry name" value="Metallo-dep_Hydrolase"/>
</dbReference>
<dbReference type="AlphaFoldDB" id="A0A2K8YXU2"/>
<sequence length="432" mass="46845">MTLNKWLLMFLLVPDSILLSAGKSHIDITRRQQDAVGYLLRPDRVFDGETMHESWVVRVKGDKIEAVGSANSVSATGVEVVDLKGMTLMPGLIEGHSHLLLHPYNETPWDDQVLKEARSLRVARATVHAQKTLMAGFTTVRDLGTEGAEYDDVGLKQAINQGIIPGPRMMIVTKALIATGSYGPKGFSPDITAPQGAEEADGHDALIQAVRRQIGKGADAIKIYADYRWGLMAEARPTFTLDELKLIVEVARSSGRGVVAHAGTAEGMRRAILAGCETVEHGDAGTPEIFALMKQQGTALCPTLAAGDAISQYRGWKKGQDPEPERMKQKRATFKQALDAGVTICAGGDVGVFSHGDNARELVLMVDYGMKPLDVMRSVTSTNADVFHLADRGRVRTGLLADLVAVDGDPTRTITDVQRIRMVMKGGTFFKR</sequence>
<keyword evidence="3" id="KW-1185">Reference proteome</keyword>
<dbReference type="CDD" id="cd01299">
    <property type="entry name" value="Met_dep_hydrolase_A"/>
    <property type="match status" value="1"/>
</dbReference>
<feature type="domain" description="Amidohydrolase-related" evidence="1">
    <location>
        <begin position="87"/>
        <end position="428"/>
    </location>
</feature>
<keyword evidence="2" id="KW-0378">Hydrolase</keyword>
<proteinExistence type="predicted"/>
<dbReference type="PANTHER" id="PTHR43135">
    <property type="entry name" value="ALPHA-D-RIBOSE 1-METHYLPHOSPHONATE 5-TRIPHOSPHATE DIPHOSPHATASE"/>
    <property type="match status" value="1"/>
</dbReference>
<evidence type="ECO:0000313" key="3">
    <source>
        <dbReference type="Proteomes" id="UP000232883"/>
    </source>
</evidence>
<reference evidence="2 3" key="1">
    <citation type="submission" date="2017-11" db="EMBL/GenBank/DDBJ databases">
        <title>Taxonomic description and genome sequences of Spirosoma HA7 sp. nov., isolated from pollen microhabitat of Corylus avellana.</title>
        <authorList>
            <person name="Ambika Manirajan B."/>
            <person name="Suarez C."/>
            <person name="Ratering S."/>
            <person name="Geissler-Plaum R."/>
            <person name="Cardinale M."/>
            <person name="Sylvia S."/>
        </authorList>
    </citation>
    <scope>NUCLEOTIDE SEQUENCE [LARGE SCALE GENOMIC DNA]</scope>
    <source>
        <strain evidence="2 3">HA7</strain>
    </source>
</reference>
<dbReference type="InterPro" id="IPR006680">
    <property type="entry name" value="Amidohydro-rel"/>
</dbReference>
<accession>A0A2K8YXU2</accession>
<name>A0A2K8YXU2_9BACT</name>
<dbReference type="KEGG" id="spir:CWM47_11755"/>
<dbReference type="InterPro" id="IPR032466">
    <property type="entry name" value="Metal_Hydrolase"/>
</dbReference>